<feature type="chain" id="PRO_5046317396" description="Secreted protein" evidence="1">
    <location>
        <begin position="27"/>
        <end position="159"/>
    </location>
</feature>
<evidence type="ECO:0000313" key="2">
    <source>
        <dbReference type="EMBL" id="MEN3067566.1"/>
    </source>
</evidence>
<dbReference type="EMBL" id="JBDIVE010000001">
    <property type="protein sequence ID" value="MEN3067566.1"/>
    <property type="molecule type" value="Genomic_DNA"/>
</dbReference>
<sequence length="159" mass="17800">MLRRIRGLPCLLLSLSLLSSSTLCEAAVQVNSRLLGKRSLQLPPDRPLNLVSHCNFANETGYRGESVVEVREGVVRSLHTIVDVPELGRCEFMLDGMKQTRVRPNVELRHSRHACVVRMWEQGPKATVSFSNCASACANPEAFKYVWPLLINRDTGHCD</sequence>
<dbReference type="RefSeq" id="WP_345918329.1">
    <property type="nucleotide sequence ID" value="NZ_JBDIVE010000001.1"/>
</dbReference>
<proteinExistence type="predicted"/>
<keyword evidence="3" id="KW-1185">Reference proteome</keyword>
<gene>
    <name evidence="2" type="ORF">ABDB84_03680</name>
</gene>
<accession>A0ABU9YV13</accession>
<name>A0ABU9YV13_9RHOO</name>
<organism evidence="2 3">
    <name type="scientific">Uliginosibacterium sediminicola</name>
    <dbReference type="NCBI Taxonomy" id="2024550"/>
    <lineage>
        <taxon>Bacteria</taxon>
        <taxon>Pseudomonadati</taxon>
        <taxon>Pseudomonadota</taxon>
        <taxon>Betaproteobacteria</taxon>
        <taxon>Rhodocyclales</taxon>
        <taxon>Zoogloeaceae</taxon>
        <taxon>Uliginosibacterium</taxon>
    </lineage>
</organism>
<evidence type="ECO:0000313" key="3">
    <source>
        <dbReference type="Proteomes" id="UP001410394"/>
    </source>
</evidence>
<reference evidence="2 3" key="1">
    <citation type="journal article" date="2018" name="Int. J. Syst. Evol. Microbiol.">
        <title>Uliginosibacterium sediminicola sp. nov., isolated from freshwater sediment.</title>
        <authorList>
            <person name="Hwang W.M."/>
            <person name="Kim S.M."/>
            <person name="Kang K."/>
            <person name="Ahn T.Y."/>
        </authorList>
    </citation>
    <scope>NUCLEOTIDE SEQUENCE [LARGE SCALE GENOMIC DNA]</scope>
    <source>
        <strain evidence="2 3">M1-21</strain>
    </source>
</reference>
<comment type="caution">
    <text evidence="2">The sequence shown here is derived from an EMBL/GenBank/DDBJ whole genome shotgun (WGS) entry which is preliminary data.</text>
</comment>
<keyword evidence="1" id="KW-0732">Signal</keyword>
<protein>
    <recommendedName>
        <fullName evidence="4">Secreted protein</fullName>
    </recommendedName>
</protein>
<dbReference type="Proteomes" id="UP001410394">
    <property type="component" value="Unassembled WGS sequence"/>
</dbReference>
<feature type="signal peptide" evidence="1">
    <location>
        <begin position="1"/>
        <end position="26"/>
    </location>
</feature>
<evidence type="ECO:0000256" key="1">
    <source>
        <dbReference type="SAM" id="SignalP"/>
    </source>
</evidence>
<evidence type="ECO:0008006" key="4">
    <source>
        <dbReference type="Google" id="ProtNLM"/>
    </source>
</evidence>